<keyword evidence="12" id="KW-1185">Reference proteome</keyword>
<sequence>MRSLLDRIYRISGALSGIGIVLICVLILMRVVGRWMGIVVPSSDDFAGYLLAASSFLGLAYTFRQGGHIRVSLFTSRMSEKANILFERFILLLASVLCVFLTLKLIDMVLESKEFEEVTTGYVPVPLWIVQAPLALGMLIFTVAIIDQFIGSLFFSERIPESDEEKLAHQESLETEVTDVAKGVK</sequence>
<keyword evidence="2 9" id="KW-0813">Transport</keyword>
<dbReference type="GO" id="GO:0022857">
    <property type="term" value="F:transmembrane transporter activity"/>
    <property type="evidence" value="ECO:0007669"/>
    <property type="project" value="UniProtKB-UniRule"/>
</dbReference>
<proteinExistence type="inferred from homology"/>
<evidence type="ECO:0000256" key="5">
    <source>
        <dbReference type="ARBA" id="ARBA00022692"/>
    </source>
</evidence>
<dbReference type="RefSeq" id="WP_124935605.1">
    <property type="nucleotide sequence ID" value="NZ_RJVQ01000001.1"/>
</dbReference>
<keyword evidence="6 9" id="KW-1133">Transmembrane helix</keyword>
<comment type="similarity">
    <text evidence="8 9">Belongs to the TRAP transporter small permease family.</text>
</comment>
<reference evidence="11 12" key="1">
    <citation type="submission" date="2018-11" db="EMBL/GenBank/DDBJ databases">
        <title>Vibrio LJC006 sp. nov., isolated from seawater during the bloom of the enteromorpha.</title>
        <authorList>
            <person name="Liang J."/>
        </authorList>
    </citation>
    <scope>NUCLEOTIDE SEQUENCE [LARGE SCALE GENOMIC DNA]</scope>
    <source>
        <strain evidence="11 12">LJC006</strain>
    </source>
</reference>
<evidence type="ECO:0000256" key="4">
    <source>
        <dbReference type="ARBA" id="ARBA00022519"/>
    </source>
</evidence>
<feature type="transmembrane region" description="Helical" evidence="9">
    <location>
        <begin position="84"/>
        <end position="106"/>
    </location>
</feature>
<feature type="domain" description="Tripartite ATP-independent periplasmic transporters DctQ component" evidence="10">
    <location>
        <begin position="23"/>
        <end position="152"/>
    </location>
</feature>
<dbReference type="InterPro" id="IPR055348">
    <property type="entry name" value="DctQ"/>
</dbReference>
<gene>
    <name evidence="11" type="ORF">EES38_02665</name>
</gene>
<comment type="function">
    <text evidence="9">Part of the tripartite ATP-independent periplasmic (TRAP) transport system.</text>
</comment>
<dbReference type="Proteomes" id="UP000281112">
    <property type="component" value="Unassembled WGS sequence"/>
</dbReference>
<keyword evidence="7 9" id="KW-0472">Membrane</keyword>
<keyword evidence="4 9" id="KW-0997">Cell inner membrane</keyword>
<dbReference type="GO" id="GO:0015740">
    <property type="term" value="P:C4-dicarboxylate transport"/>
    <property type="evidence" value="ECO:0007669"/>
    <property type="project" value="TreeGrafter"/>
</dbReference>
<comment type="caution">
    <text evidence="11">The sequence shown here is derived from an EMBL/GenBank/DDBJ whole genome shotgun (WGS) entry which is preliminary data.</text>
</comment>
<evidence type="ECO:0000256" key="9">
    <source>
        <dbReference type="RuleBase" id="RU369079"/>
    </source>
</evidence>
<accession>A0A3N9TL04</accession>
<evidence type="ECO:0000256" key="6">
    <source>
        <dbReference type="ARBA" id="ARBA00022989"/>
    </source>
</evidence>
<dbReference type="Pfam" id="PF04290">
    <property type="entry name" value="DctQ"/>
    <property type="match status" value="1"/>
</dbReference>
<feature type="transmembrane region" description="Helical" evidence="9">
    <location>
        <begin position="46"/>
        <end position="63"/>
    </location>
</feature>
<dbReference type="PANTHER" id="PTHR35011">
    <property type="entry name" value="2,3-DIKETO-L-GULONATE TRAP TRANSPORTER SMALL PERMEASE PROTEIN YIAM"/>
    <property type="match status" value="1"/>
</dbReference>
<dbReference type="AlphaFoldDB" id="A0A3N9TL04"/>
<evidence type="ECO:0000256" key="1">
    <source>
        <dbReference type="ARBA" id="ARBA00004429"/>
    </source>
</evidence>
<dbReference type="PANTHER" id="PTHR35011:SF10">
    <property type="entry name" value="TRAP TRANSPORTER SMALL PERMEASE PROTEIN"/>
    <property type="match status" value="1"/>
</dbReference>
<evidence type="ECO:0000313" key="11">
    <source>
        <dbReference type="EMBL" id="RQW64957.1"/>
    </source>
</evidence>
<protein>
    <recommendedName>
        <fullName evidence="9">TRAP transporter small permease protein</fullName>
    </recommendedName>
</protein>
<evidence type="ECO:0000256" key="8">
    <source>
        <dbReference type="ARBA" id="ARBA00038436"/>
    </source>
</evidence>
<dbReference type="OrthoDB" id="26202at2"/>
<organism evidence="11 12">
    <name type="scientific">Vibrio viridaestus</name>
    <dbReference type="NCBI Taxonomy" id="2487322"/>
    <lineage>
        <taxon>Bacteria</taxon>
        <taxon>Pseudomonadati</taxon>
        <taxon>Pseudomonadota</taxon>
        <taxon>Gammaproteobacteria</taxon>
        <taxon>Vibrionales</taxon>
        <taxon>Vibrionaceae</taxon>
        <taxon>Vibrio</taxon>
    </lineage>
</organism>
<evidence type="ECO:0000259" key="10">
    <source>
        <dbReference type="Pfam" id="PF04290"/>
    </source>
</evidence>
<dbReference type="EMBL" id="RJVQ01000001">
    <property type="protein sequence ID" value="RQW64957.1"/>
    <property type="molecule type" value="Genomic_DNA"/>
</dbReference>
<feature type="transmembrane region" description="Helical" evidence="9">
    <location>
        <begin position="126"/>
        <end position="146"/>
    </location>
</feature>
<feature type="transmembrane region" description="Helical" evidence="9">
    <location>
        <begin position="12"/>
        <end position="31"/>
    </location>
</feature>
<evidence type="ECO:0000313" key="12">
    <source>
        <dbReference type="Proteomes" id="UP000281112"/>
    </source>
</evidence>
<dbReference type="InterPro" id="IPR007387">
    <property type="entry name" value="TRAP_DctQ"/>
</dbReference>
<comment type="subunit">
    <text evidence="9">The complex comprises the extracytoplasmic solute receptor protein and the two transmembrane proteins.</text>
</comment>
<dbReference type="GO" id="GO:0005886">
    <property type="term" value="C:plasma membrane"/>
    <property type="evidence" value="ECO:0007669"/>
    <property type="project" value="UniProtKB-SubCell"/>
</dbReference>
<comment type="subcellular location">
    <subcellularLocation>
        <location evidence="1 9">Cell inner membrane</location>
        <topology evidence="1 9">Multi-pass membrane protein</topology>
    </subcellularLocation>
</comment>
<keyword evidence="3" id="KW-1003">Cell membrane</keyword>
<evidence type="ECO:0000256" key="3">
    <source>
        <dbReference type="ARBA" id="ARBA00022475"/>
    </source>
</evidence>
<name>A0A3N9TL04_9VIBR</name>
<evidence type="ECO:0000256" key="2">
    <source>
        <dbReference type="ARBA" id="ARBA00022448"/>
    </source>
</evidence>
<keyword evidence="5 9" id="KW-0812">Transmembrane</keyword>
<evidence type="ECO:0000256" key="7">
    <source>
        <dbReference type="ARBA" id="ARBA00023136"/>
    </source>
</evidence>